<dbReference type="RefSeq" id="WP_038187463.1">
    <property type="nucleotide sequence ID" value="NZ_JRWP01000004.1"/>
</dbReference>
<keyword evidence="5" id="KW-1133">Transmembrane helix</keyword>
<dbReference type="GO" id="GO:0007165">
    <property type="term" value="P:signal transduction"/>
    <property type="evidence" value="ECO:0007669"/>
    <property type="project" value="UniProtKB-KW"/>
</dbReference>
<dbReference type="PANTHER" id="PTHR32089:SF55">
    <property type="entry name" value="METHYL ACCEPTING SENSORY TRANSDUCER WITH CACHE_2 SMALL MOLECULE BINDING DOMAIN"/>
    <property type="match status" value="1"/>
</dbReference>
<dbReference type="AlphaFoldDB" id="A0A0A5I1P0"/>
<dbReference type="SMART" id="SM00283">
    <property type="entry name" value="MA"/>
    <property type="match status" value="1"/>
</dbReference>
<dbReference type="SUPFAM" id="SSF58104">
    <property type="entry name" value="Methyl-accepting chemotaxis protein (MCP) signaling domain"/>
    <property type="match status" value="1"/>
</dbReference>
<reference evidence="8 9" key="1">
    <citation type="submission" date="2014-10" db="EMBL/GenBank/DDBJ databases">
        <title>Genome sequencing of Vibrio sinaloensis T08.</title>
        <authorList>
            <person name="Chan K.-G."/>
            <person name="Mohamad N.I."/>
        </authorList>
    </citation>
    <scope>NUCLEOTIDE SEQUENCE [LARGE SCALE GENOMIC DNA]</scope>
    <source>
        <strain evidence="8 9">T08</strain>
    </source>
</reference>
<accession>A0A0A5I1P0</accession>
<evidence type="ECO:0000256" key="2">
    <source>
        <dbReference type="ARBA" id="ARBA00023224"/>
    </source>
</evidence>
<feature type="transmembrane region" description="Helical" evidence="5">
    <location>
        <begin position="12"/>
        <end position="33"/>
    </location>
</feature>
<sequence>MKNISFKNKIVVLIISIIFTTILTSFISVNYFISHYIQRTDTQSITHSIDLIQQKLEKDLQSKLNLATSLNFSMMDISETKESSGFYRIVKIVNGYAFDDSGNMSDEAAEQFIAQAESHGEEIKISPVTMMDGLPVITFSIKRLDDSVDFFVLNLTDLGKVIDVYTYQGSYAELTAGNIKIFSNTQAGNFTPVNRSIELGEQTWQLTGYIDNDSIAANTASLSWNVTIALAVIGVVIVVLSVLLLQYSFKPLMRLKELVADLAQGNGDLTRRLNVEKQDEIGEISSSINQFIEKLQTMFIEVSDSSKGIDTAVRDISQQSSSNLHTLNQHTQETEQVITAVEEMSASAVSIAQSAENAAQLTEQANRYSEQSKQTVANAVESVSNLVEQVTSMSSTISTMDEDTKQISTVLQVIGEIAEQTNLLALNAAIEAARAGEQGRGFAVVADEVRALAGRTQQSTSQINEMLQKLKETTNSVVNEMDVTRQSCEATAEHTEQVMLSLNEVTDSVTEINEVNIHVSTSAQQQRQVTDEVSRNMVAIQDIIHTLNGNASQAAAVSDELSGTSRNLSSVVAQFKVQ</sequence>
<dbReference type="InterPro" id="IPR004090">
    <property type="entry name" value="Chemotax_Me-accpt_rcpt"/>
</dbReference>
<dbReference type="GO" id="GO:0006935">
    <property type="term" value="P:chemotaxis"/>
    <property type="evidence" value="ECO:0007669"/>
    <property type="project" value="InterPro"/>
</dbReference>
<keyword evidence="5" id="KW-0812">Transmembrane</keyword>
<organism evidence="8 9">
    <name type="scientific">Photobacterium sp. (strain ATCC 43367)</name>
    <dbReference type="NCBI Taxonomy" id="379097"/>
    <lineage>
        <taxon>Bacteria</taxon>
        <taxon>Pseudomonadati</taxon>
        <taxon>Pseudomonadota</taxon>
        <taxon>Gammaproteobacteria</taxon>
        <taxon>Vibrionales</taxon>
        <taxon>Vibrionaceae</taxon>
        <taxon>Vibrio</taxon>
        <taxon>Vibrio oreintalis group</taxon>
    </lineage>
</organism>
<dbReference type="Gene3D" id="1.10.287.950">
    <property type="entry name" value="Methyl-accepting chemotaxis protein"/>
    <property type="match status" value="1"/>
</dbReference>
<name>A0A0A5I1P0_PHOS4</name>
<dbReference type="GO" id="GO:0004888">
    <property type="term" value="F:transmembrane signaling receptor activity"/>
    <property type="evidence" value="ECO:0007669"/>
    <property type="project" value="InterPro"/>
</dbReference>
<evidence type="ECO:0000256" key="3">
    <source>
        <dbReference type="ARBA" id="ARBA00029447"/>
    </source>
</evidence>
<dbReference type="Pfam" id="PF00015">
    <property type="entry name" value="MCPsignal"/>
    <property type="match status" value="1"/>
</dbReference>
<dbReference type="STRING" id="379097.SE23_00550"/>
<dbReference type="CDD" id="cd11386">
    <property type="entry name" value="MCP_signal"/>
    <property type="match status" value="1"/>
</dbReference>
<dbReference type="CDD" id="cd06225">
    <property type="entry name" value="HAMP"/>
    <property type="match status" value="1"/>
</dbReference>
<evidence type="ECO:0000313" key="9">
    <source>
        <dbReference type="Proteomes" id="UP000030451"/>
    </source>
</evidence>
<dbReference type="SMART" id="SM00304">
    <property type="entry name" value="HAMP"/>
    <property type="match status" value="1"/>
</dbReference>
<evidence type="ECO:0000256" key="5">
    <source>
        <dbReference type="SAM" id="Phobius"/>
    </source>
</evidence>
<gene>
    <name evidence="8" type="ORF">NM06_02015</name>
</gene>
<dbReference type="FunFam" id="1.10.287.950:FF:000001">
    <property type="entry name" value="Methyl-accepting chemotaxis sensory transducer"/>
    <property type="match status" value="1"/>
</dbReference>
<dbReference type="Pfam" id="PF00672">
    <property type="entry name" value="HAMP"/>
    <property type="match status" value="1"/>
</dbReference>
<dbReference type="PANTHER" id="PTHR32089">
    <property type="entry name" value="METHYL-ACCEPTING CHEMOTAXIS PROTEIN MCPB"/>
    <property type="match status" value="1"/>
</dbReference>
<dbReference type="Proteomes" id="UP000030451">
    <property type="component" value="Unassembled WGS sequence"/>
</dbReference>
<comment type="subcellular location">
    <subcellularLocation>
        <location evidence="1">Membrane</location>
    </subcellularLocation>
</comment>
<feature type="domain" description="HAMP" evidence="7">
    <location>
        <begin position="246"/>
        <end position="300"/>
    </location>
</feature>
<keyword evidence="5" id="KW-0472">Membrane</keyword>
<keyword evidence="2 4" id="KW-0807">Transducer</keyword>
<protein>
    <submittedName>
        <fullName evidence="8">Chemotaxis protein</fullName>
    </submittedName>
</protein>
<dbReference type="InterPro" id="IPR004089">
    <property type="entry name" value="MCPsignal_dom"/>
</dbReference>
<feature type="transmembrane region" description="Helical" evidence="5">
    <location>
        <begin position="222"/>
        <end position="245"/>
    </location>
</feature>
<dbReference type="InterPro" id="IPR003660">
    <property type="entry name" value="HAMP_dom"/>
</dbReference>
<dbReference type="OrthoDB" id="2489132at2"/>
<dbReference type="PRINTS" id="PR00260">
    <property type="entry name" value="CHEMTRNSDUCR"/>
</dbReference>
<feature type="domain" description="Methyl-accepting transducer" evidence="6">
    <location>
        <begin position="305"/>
        <end position="541"/>
    </location>
</feature>
<evidence type="ECO:0000256" key="1">
    <source>
        <dbReference type="ARBA" id="ARBA00004370"/>
    </source>
</evidence>
<evidence type="ECO:0000256" key="4">
    <source>
        <dbReference type="PROSITE-ProRule" id="PRU00284"/>
    </source>
</evidence>
<evidence type="ECO:0000259" key="7">
    <source>
        <dbReference type="PROSITE" id="PS50885"/>
    </source>
</evidence>
<dbReference type="EMBL" id="JRWP01000004">
    <property type="protein sequence ID" value="KGY09711.1"/>
    <property type="molecule type" value="Genomic_DNA"/>
</dbReference>
<evidence type="ECO:0000259" key="6">
    <source>
        <dbReference type="PROSITE" id="PS50111"/>
    </source>
</evidence>
<dbReference type="GO" id="GO:0016020">
    <property type="term" value="C:membrane"/>
    <property type="evidence" value="ECO:0007669"/>
    <property type="project" value="UniProtKB-SubCell"/>
</dbReference>
<comment type="caution">
    <text evidence="8">The sequence shown here is derived from an EMBL/GenBank/DDBJ whole genome shotgun (WGS) entry which is preliminary data.</text>
</comment>
<dbReference type="PROSITE" id="PS50111">
    <property type="entry name" value="CHEMOTAXIS_TRANSDUC_2"/>
    <property type="match status" value="1"/>
</dbReference>
<dbReference type="PROSITE" id="PS50885">
    <property type="entry name" value="HAMP"/>
    <property type="match status" value="1"/>
</dbReference>
<comment type="similarity">
    <text evidence="3">Belongs to the methyl-accepting chemotaxis (MCP) protein family.</text>
</comment>
<evidence type="ECO:0000313" key="8">
    <source>
        <dbReference type="EMBL" id="KGY09711.1"/>
    </source>
</evidence>
<proteinExistence type="inferred from homology"/>